<name>A0A1I4FL17_9ACTN</name>
<reference evidence="3" key="1">
    <citation type="submission" date="2016-10" db="EMBL/GenBank/DDBJ databases">
        <authorList>
            <person name="Varghese N."/>
            <person name="Submissions S."/>
        </authorList>
    </citation>
    <scope>NUCLEOTIDE SEQUENCE [LARGE SCALE GENOMIC DNA]</scope>
    <source>
        <strain evidence="3">CGMCC 4.2126</strain>
    </source>
</reference>
<sequence length="137" mass="14504">MKAHVSSILLGVRDLERAKRFYTDGLGWKVRNDYGISVFFESDGASPVGFYGREGLAGQVGTGPEGSGFSGLVLTYVVRSEARVDEIIAEAEKAGATILKPAGALPWGGYGGSFADPDGYIWSLGYSAQGTDQPYAE</sequence>
<gene>
    <name evidence="2" type="ORF">SAMN05216275_16519</name>
</gene>
<dbReference type="InterPro" id="IPR037523">
    <property type="entry name" value="VOC_core"/>
</dbReference>
<dbReference type="PROSITE" id="PS51819">
    <property type="entry name" value="VOC"/>
    <property type="match status" value="1"/>
</dbReference>
<protein>
    <recommendedName>
        <fullName evidence="1">VOC domain-containing protein</fullName>
    </recommendedName>
</protein>
<dbReference type="Pfam" id="PF00903">
    <property type="entry name" value="Glyoxalase"/>
    <property type="match status" value="1"/>
</dbReference>
<feature type="domain" description="VOC" evidence="1">
    <location>
        <begin position="4"/>
        <end position="127"/>
    </location>
</feature>
<dbReference type="Gene3D" id="3.10.180.10">
    <property type="entry name" value="2,3-Dihydroxybiphenyl 1,2-Dioxygenase, domain 1"/>
    <property type="match status" value="1"/>
</dbReference>
<dbReference type="Proteomes" id="UP000199111">
    <property type="component" value="Unassembled WGS sequence"/>
</dbReference>
<dbReference type="InterPro" id="IPR004360">
    <property type="entry name" value="Glyas_Fos-R_dOase_dom"/>
</dbReference>
<dbReference type="PANTHER" id="PTHR36503:SF1">
    <property type="entry name" value="BLR2520 PROTEIN"/>
    <property type="match status" value="1"/>
</dbReference>
<dbReference type="GeneID" id="96303780"/>
<organism evidence="2 3">
    <name type="scientific">Streptosporangium canum</name>
    <dbReference type="NCBI Taxonomy" id="324952"/>
    <lineage>
        <taxon>Bacteria</taxon>
        <taxon>Bacillati</taxon>
        <taxon>Actinomycetota</taxon>
        <taxon>Actinomycetes</taxon>
        <taxon>Streptosporangiales</taxon>
        <taxon>Streptosporangiaceae</taxon>
        <taxon>Streptosporangium</taxon>
    </lineage>
</organism>
<accession>A0A1I4FL17</accession>
<proteinExistence type="predicted"/>
<dbReference type="EMBL" id="FOQY01000065">
    <property type="protein sequence ID" value="SFL18020.1"/>
    <property type="molecule type" value="Genomic_DNA"/>
</dbReference>
<evidence type="ECO:0000313" key="2">
    <source>
        <dbReference type="EMBL" id="SFL18020.1"/>
    </source>
</evidence>
<dbReference type="InterPro" id="IPR029068">
    <property type="entry name" value="Glyas_Bleomycin-R_OHBP_Dase"/>
</dbReference>
<dbReference type="SUPFAM" id="SSF54593">
    <property type="entry name" value="Glyoxalase/Bleomycin resistance protein/Dihydroxybiphenyl dioxygenase"/>
    <property type="match status" value="1"/>
</dbReference>
<keyword evidence="3" id="KW-1185">Reference proteome</keyword>
<dbReference type="RefSeq" id="WP_093892257.1">
    <property type="nucleotide sequence ID" value="NZ_FOQY01000065.1"/>
</dbReference>
<dbReference type="AlphaFoldDB" id="A0A1I4FL17"/>
<evidence type="ECO:0000313" key="3">
    <source>
        <dbReference type="Proteomes" id="UP000199111"/>
    </source>
</evidence>
<evidence type="ECO:0000259" key="1">
    <source>
        <dbReference type="PROSITE" id="PS51819"/>
    </source>
</evidence>
<dbReference type="PANTHER" id="PTHR36503">
    <property type="entry name" value="BLR2520 PROTEIN"/>
    <property type="match status" value="1"/>
</dbReference>